<evidence type="ECO:0000256" key="3">
    <source>
        <dbReference type="SAM" id="Phobius"/>
    </source>
</evidence>
<dbReference type="CDD" id="cd03378">
    <property type="entry name" value="beta_CA_cladeC"/>
    <property type="match status" value="1"/>
</dbReference>
<name>A0A4R5CTQ6_9FLAO</name>
<feature type="binding site" evidence="2">
    <location>
        <position position="91"/>
    </location>
    <ligand>
        <name>Zn(2+)</name>
        <dbReference type="ChEBI" id="CHEBI:29105"/>
    </ligand>
</feature>
<dbReference type="GO" id="GO:0004089">
    <property type="term" value="F:carbonate dehydratase activity"/>
    <property type="evidence" value="ECO:0007669"/>
    <property type="project" value="InterPro"/>
</dbReference>
<dbReference type="SUPFAM" id="SSF53056">
    <property type="entry name" value="beta-carbonic anhydrase, cab"/>
    <property type="match status" value="1"/>
</dbReference>
<dbReference type="PANTHER" id="PTHR11002">
    <property type="entry name" value="CARBONIC ANHYDRASE"/>
    <property type="match status" value="1"/>
</dbReference>
<dbReference type="InterPro" id="IPR001765">
    <property type="entry name" value="Carbonic_anhydrase"/>
</dbReference>
<comment type="similarity">
    <text evidence="1">Belongs to the beta-class carbonic anhydrase family.</text>
</comment>
<proteinExistence type="inferred from homology"/>
<dbReference type="Gene3D" id="3.40.1050.10">
    <property type="entry name" value="Carbonic anhydrase"/>
    <property type="match status" value="1"/>
</dbReference>
<keyword evidence="3" id="KW-0472">Membrane</keyword>
<feature type="binding site" evidence="2">
    <location>
        <position position="93"/>
    </location>
    <ligand>
        <name>Zn(2+)</name>
        <dbReference type="ChEBI" id="CHEBI:29105"/>
    </ligand>
</feature>
<keyword evidence="2" id="KW-0479">Metal-binding</keyword>
<organism evidence="4 5">
    <name type="scientific">Flavobacterium sandaracinum</name>
    <dbReference type="NCBI Taxonomy" id="2541733"/>
    <lineage>
        <taxon>Bacteria</taxon>
        <taxon>Pseudomonadati</taxon>
        <taxon>Bacteroidota</taxon>
        <taxon>Flavobacteriia</taxon>
        <taxon>Flavobacteriales</taxon>
        <taxon>Flavobacteriaceae</taxon>
        <taxon>Flavobacterium</taxon>
    </lineage>
</organism>
<keyword evidence="5" id="KW-1185">Reference proteome</keyword>
<dbReference type="Pfam" id="PF00484">
    <property type="entry name" value="Pro_CA"/>
    <property type="match status" value="1"/>
</dbReference>
<dbReference type="OrthoDB" id="9797527at2"/>
<keyword evidence="2" id="KW-0862">Zinc</keyword>
<dbReference type="RefSeq" id="WP_132066660.1">
    <property type="nucleotide sequence ID" value="NZ_SMFN01000013.1"/>
</dbReference>
<dbReference type="InterPro" id="IPR036874">
    <property type="entry name" value="Carbonic_anhydrase_sf"/>
</dbReference>
<evidence type="ECO:0000313" key="4">
    <source>
        <dbReference type="EMBL" id="TDE02997.1"/>
    </source>
</evidence>
<protein>
    <submittedName>
        <fullName evidence="4">Carbonic anhydrase</fullName>
    </submittedName>
</protein>
<feature type="binding site" evidence="2">
    <location>
        <position position="144"/>
    </location>
    <ligand>
        <name>Zn(2+)</name>
        <dbReference type="ChEBI" id="CHEBI:29105"/>
    </ligand>
</feature>
<comment type="caution">
    <text evidence="4">The sequence shown here is derived from an EMBL/GenBank/DDBJ whole genome shotgun (WGS) entry which is preliminary data.</text>
</comment>
<dbReference type="EMBL" id="SMFN01000013">
    <property type="protein sequence ID" value="TDE02997.1"/>
    <property type="molecule type" value="Genomic_DNA"/>
</dbReference>
<dbReference type="AlphaFoldDB" id="A0A4R5CTQ6"/>
<dbReference type="PANTHER" id="PTHR11002:SF79">
    <property type="entry name" value="CARBONIC ANHYDRASE 2"/>
    <property type="match status" value="1"/>
</dbReference>
<gene>
    <name evidence="4" type="ORF">E0F91_11460</name>
</gene>
<sequence>MCPKYERNNRRTQFLFVLCPFFALIIFSFIFFKNEKAEEHHLEIKTPDEAIADLKNGNLRFLENKSVHLNYAHEIDLTKKEQHPHTLVLTCIDSRVPPEIIFDQGIGNLFVARVAGNIEDDNILGSMEFATTIKHTKLIVVLGHNYCGAVQGAIDNIGLEHLTQLTSQIKPSINPHKTYPLSDYTIDDTSRKNVVLTIEKIIQKSATLEHQLKNKEIKIIGAYYDITNGKVAFLENNEVLK</sequence>
<comment type="cofactor">
    <cofactor evidence="2">
        <name>Zn(2+)</name>
        <dbReference type="ChEBI" id="CHEBI:29105"/>
    </cofactor>
    <text evidence="2">Binds 1 zinc ion per subunit.</text>
</comment>
<evidence type="ECO:0000313" key="5">
    <source>
        <dbReference type="Proteomes" id="UP000294644"/>
    </source>
</evidence>
<feature type="binding site" evidence="2">
    <location>
        <position position="147"/>
    </location>
    <ligand>
        <name>Zn(2+)</name>
        <dbReference type="ChEBI" id="CHEBI:29105"/>
    </ligand>
</feature>
<keyword evidence="3" id="KW-0812">Transmembrane</keyword>
<evidence type="ECO:0000256" key="2">
    <source>
        <dbReference type="PIRSR" id="PIRSR601765-1"/>
    </source>
</evidence>
<dbReference type="SMART" id="SM00947">
    <property type="entry name" value="Pro_CA"/>
    <property type="match status" value="1"/>
</dbReference>
<evidence type="ECO:0000256" key="1">
    <source>
        <dbReference type="ARBA" id="ARBA00006217"/>
    </source>
</evidence>
<dbReference type="Proteomes" id="UP000294644">
    <property type="component" value="Unassembled WGS sequence"/>
</dbReference>
<keyword evidence="3" id="KW-1133">Transmembrane helix</keyword>
<dbReference type="GO" id="GO:0008270">
    <property type="term" value="F:zinc ion binding"/>
    <property type="evidence" value="ECO:0007669"/>
    <property type="project" value="InterPro"/>
</dbReference>
<accession>A0A4R5CTQ6</accession>
<feature type="transmembrane region" description="Helical" evidence="3">
    <location>
        <begin position="12"/>
        <end position="32"/>
    </location>
</feature>
<reference evidence="4 5" key="1">
    <citation type="submission" date="2019-03" db="EMBL/GenBank/DDBJ databases">
        <title>Flavobacterium LB-D12 sp. nov., isolated from arctic soil.</title>
        <authorList>
            <person name="Chaudhary D.K."/>
        </authorList>
    </citation>
    <scope>NUCLEOTIDE SEQUENCE [LARGE SCALE GENOMIC DNA]</scope>
    <source>
        <strain evidence="4 5">LB-D12</strain>
    </source>
</reference>